<dbReference type="Gene3D" id="1.10.1660.10">
    <property type="match status" value="1"/>
</dbReference>
<evidence type="ECO:0000313" key="5">
    <source>
        <dbReference type="EMBL" id="RTE08810.1"/>
    </source>
</evidence>
<reference evidence="5 6" key="1">
    <citation type="submission" date="2018-12" db="EMBL/GenBank/DDBJ databases">
        <title>Bacillus ochoae sp. nov., Paenibacillus whitsoniae sp. nov., Paenibacillus spiritus sp. nov. Isolated from the Mars Exploration Rover during spacecraft assembly.</title>
        <authorList>
            <person name="Seuylemezian A."/>
            <person name="Vaishampayan P."/>
        </authorList>
    </citation>
    <scope>NUCLEOTIDE SEQUENCE [LARGE SCALE GENOMIC DNA]</scope>
    <source>
        <strain evidence="5 6">MER 54</strain>
    </source>
</reference>
<evidence type="ECO:0000259" key="4">
    <source>
        <dbReference type="PROSITE" id="PS50937"/>
    </source>
</evidence>
<feature type="domain" description="HTH merR-type" evidence="4">
    <location>
        <begin position="1"/>
        <end position="68"/>
    </location>
</feature>
<keyword evidence="2" id="KW-0238">DNA-binding</keyword>
<name>A0A3S0ANX9_9BACL</name>
<dbReference type="InterPro" id="IPR047057">
    <property type="entry name" value="MerR_fam"/>
</dbReference>
<dbReference type="CDD" id="cd01282">
    <property type="entry name" value="HTH_MerR-like_sg3"/>
    <property type="match status" value="1"/>
</dbReference>
<dbReference type="AlphaFoldDB" id="A0A3S0ANX9"/>
<organism evidence="5 6">
    <name type="scientific">Paenibacillus whitsoniae</name>
    <dbReference type="NCBI Taxonomy" id="2496558"/>
    <lineage>
        <taxon>Bacteria</taxon>
        <taxon>Bacillati</taxon>
        <taxon>Bacillota</taxon>
        <taxon>Bacilli</taxon>
        <taxon>Bacillales</taxon>
        <taxon>Paenibacillaceae</taxon>
        <taxon>Paenibacillus</taxon>
    </lineage>
</organism>
<dbReference type="PRINTS" id="PR00040">
    <property type="entry name" value="HTHMERR"/>
</dbReference>
<comment type="caution">
    <text evidence="5">The sequence shown here is derived from an EMBL/GenBank/DDBJ whole genome shotgun (WGS) entry which is preliminary data.</text>
</comment>
<gene>
    <name evidence="5" type="ORF">EJQ19_14890</name>
</gene>
<dbReference type="SMART" id="SM00422">
    <property type="entry name" value="HTH_MERR"/>
    <property type="match status" value="1"/>
</dbReference>
<dbReference type="Pfam" id="PF13411">
    <property type="entry name" value="MerR_1"/>
    <property type="match status" value="1"/>
</dbReference>
<dbReference type="InterPro" id="IPR000551">
    <property type="entry name" value="MerR-type_HTH_dom"/>
</dbReference>
<evidence type="ECO:0000313" key="6">
    <source>
        <dbReference type="Proteomes" id="UP000276128"/>
    </source>
</evidence>
<keyword evidence="3" id="KW-0804">Transcription</keyword>
<dbReference type="SUPFAM" id="SSF46955">
    <property type="entry name" value="Putative DNA-binding domain"/>
    <property type="match status" value="1"/>
</dbReference>
<dbReference type="Proteomes" id="UP000276128">
    <property type="component" value="Unassembled WGS sequence"/>
</dbReference>
<protein>
    <submittedName>
        <fullName evidence="5">MerR family transcriptional regulator</fullName>
    </submittedName>
</protein>
<keyword evidence="6" id="KW-1185">Reference proteome</keyword>
<dbReference type="RefSeq" id="WP_126142026.1">
    <property type="nucleotide sequence ID" value="NZ_RXHU01000042.1"/>
</dbReference>
<dbReference type="GO" id="GO:0003677">
    <property type="term" value="F:DNA binding"/>
    <property type="evidence" value="ECO:0007669"/>
    <property type="project" value="UniProtKB-KW"/>
</dbReference>
<dbReference type="InterPro" id="IPR009061">
    <property type="entry name" value="DNA-bd_dom_put_sf"/>
</dbReference>
<dbReference type="PROSITE" id="PS50937">
    <property type="entry name" value="HTH_MERR_2"/>
    <property type="match status" value="1"/>
</dbReference>
<sequence>MRISELSKLTGASIRSLRYYESKGLIATQREENGYRVYNQMVVERVKTIQFYLSLGFTTEQIEGFLNCVMKNQESQCDDLLPLYTEKLQEIEKQIDMLQMLQANLKDRIAYIEEQRSQGLPVRLPPGIVTPPIAEPAAN</sequence>
<evidence type="ECO:0000256" key="2">
    <source>
        <dbReference type="ARBA" id="ARBA00023125"/>
    </source>
</evidence>
<dbReference type="PANTHER" id="PTHR30204">
    <property type="entry name" value="REDOX-CYCLING DRUG-SENSING TRANSCRIPTIONAL ACTIVATOR SOXR"/>
    <property type="match status" value="1"/>
</dbReference>
<proteinExistence type="predicted"/>
<keyword evidence="1" id="KW-0805">Transcription regulation</keyword>
<dbReference type="PANTHER" id="PTHR30204:SF94">
    <property type="entry name" value="HEAVY METAL-DEPENDENT TRANSCRIPTIONAL REGULATOR HI_0293-RELATED"/>
    <property type="match status" value="1"/>
</dbReference>
<evidence type="ECO:0000256" key="3">
    <source>
        <dbReference type="ARBA" id="ARBA00023163"/>
    </source>
</evidence>
<evidence type="ECO:0000256" key="1">
    <source>
        <dbReference type="ARBA" id="ARBA00023015"/>
    </source>
</evidence>
<dbReference type="EMBL" id="RXHU01000042">
    <property type="protein sequence ID" value="RTE08810.1"/>
    <property type="molecule type" value="Genomic_DNA"/>
</dbReference>
<accession>A0A3S0ANX9</accession>
<dbReference type="GO" id="GO:0003700">
    <property type="term" value="F:DNA-binding transcription factor activity"/>
    <property type="evidence" value="ECO:0007669"/>
    <property type="project" value="InterPro"/>
</dbReference>
<dbReference type="OrthoDB" id="9806513at2"/>